<accession>M3BX70</accession>
<dbReference type="AlphaFoldDB" id="M3BX70"/>
<proteinExistence type="predicted"/>
<dbReference type="OMA" id="QKCCPLK"/>
<gene>
    <name evidence="1" type="ORF">SEPMUDRAFT_65937</name>
</gene>
<evidence type="ECO:0000313" key="2">
    <source>
        <dbReference type="Proteomes" id="UP000016931"/>
    </source>
</evidence>
<sequence>MCKHVRVKYACGHIRYCVMCWCSKYTDLQKCCPLKVRRHETLSFQVCGKYIPKPRRTIFFFVFFVSHSY</sequence>
<reference evidence="1 2" key="1">
    <citation type="journal article" date="2012" name="PLoS Pathog.">
        <title>Diverse lifestyles and strategies of plant pathogenesis encoded in the genomes of eighteen Dothideomycetes fungi.</title>
        <authorList>
            <person name="Ohm R.A."/>
            <person name="Feau N."/>
            <person name="Henrissat B."/>
            <person name="Schoch C.L."/>
            <person name="Horwitz B.A."/>
            <person name="Barry K.W."/>
            <person name="Condon B.J."/>
            <person name="Copeland A.C."/>
            <person name="Dhillon B."/>
            <person name="Glaser F."/>
            <person name="Hesse C.N."/>
            <person name="Kosti I."/>
            <person name="LaButti K."/>
            <person name="Lindquist E.A."/>
            <person name="Lucas S."/>
            <person name="Salamov A.A."/>
            <person name="Bradshaw R.E."/>
            <person name="Ciuffetti L."/>
            <person name="Hamelin R.C."/>
            <person name="Kema G.H.J."/>
            <person name="Lawrence C."/>
            <person name="Scott J.A."/>
            <person name="Spatafora J.W."/>
            <person name="Turgeon B.G."/>
            <person name="de Wit P.J.G.M."/>
            <person name="Zhong S."/>
            <person name="Goodwin S.B."/>
            <person name="Grigoriev I.V."/>
        </authorList>
    </citation>
    <scope>NUCLEOTIDE SEQUENCE [LARGE SCALE GENOMIC DNA]</scope>
    <source>
        <strain evidence="1 2">SO2202</strain>
    </source>
</reference>
<dbReference type="EMBL" id="KB456264">
    <property type="protein sequence ID" value="EMF12666.1"/>
    <property type="molecule type" value="Genomic_DNA"/>
</dbReference>
<name>M3BX70_SPHMS</name>
<evidence type="ECO:0000313" key="1">
    <source>
        <dbReference type="EMBL" id="EMF12666.1"/>
    </source>
</evidence>
<dbReference type="OrthoDB" id="3700495at2759"/>
<dbReference type="RefSeq" id="XP_016760787.1">
    <property type="nucleotide sequence ID" value="XM_016909735.1"/>
</dbReference>
<dbReference type="Proteomes" id="UP000016931">
    <property type="component" value="Unassembled WGS sequence"/>
</dbReference>
<protein>
    <submittedName>
        <fullName evidence="1">Uncharacterized protein</fullName>
    </submittedName>
</protein>
<organism evidence="1 2">
    <name type="scientific">Sphaerulina musiva (strain SO2202)</name>
    <name type="common">Poplar stem canker fungus</name>
    <name type="synonym">Septoria musiva</name>
    <dbReference type="NCBI Taxonomy" id="692275"/>
    <lineage>
        <taxon>Eukaryota</taxon>
        <taxon>Fungi</taxon>
        <taxon>Dikarya</taxon>
        <taxon>Ascomycota</taxon>
        <taxon>Pezizomycotina</taxon>
        <taxon>Dothideomycetes</taxon>
        <taxon>Dothideomycetidae</taxon>
        <taxon>Mycosphaerellales</taxon>
        <taxon>Mycosphaerellaceae</taxon>
        <taxon>Sphaerulina</taxon>
    </lineage>
</organism>
<dbReference type="GeneID" id="27906872"/>
<dbReference type="HOGENOM" id="CLU_2777545_0_0_1"/>
<keyword evidence="2" id="KW-1185">Reference proteome</keyword>
<dbReference type="eggNOG" id="ENOG502RHG6">
    <property type="taxonomic scope" value="Eukaryota"/>
</dbReference>